<sequence length="254" mass="26606">MESAAKAKTASKPARVPRVAMLAKPPPRQVCTDRTKEWNNDINVDVRNDKVGSVGPKGSQKHGAPVEESTKKRKRAEQGMTPRPPAGAMSAAAKSAKKMEVQAPAQPKEGDGQAGRAMEAAEVVSNVVMTGKEAKGNAGDVAPGANGSGSGGADGCPTCVFTTKLKFPKGATDEAKIGAMKKCIQDMRVAGVSLGQRVEAREKTIELLEAHLQEAKEQLQAVQGSLRETQAGFREAQAYVNGDGSASDLQRGED</sequence>
<feature type="compositionally biased region" description="Low complexity" evidence="2">
    <location>
        <begin position="1"/>
        <end position="14"/>
    </location>
</feature>
<comment type="caution">
    <text evidence="3">The sequence shown here is derived from an EMBL/GenBank/DDBJ whole genome shotgun (WGS) entry which is preliminary data.</text>
</comment>
<keyword evidence="4" id="KW-1185">Reference proteome</keyword>
<name>A0A8S1IQA6_9CHLO</name>
<protein>
    <submittedName>
        <fullName evidence="3">Uncharacterized protein</fullName>
    </submittedName>
</protein>
<feature type="region of interest" description="Disordered" evidence="2">
    <location>
        <begin position="1"/>
        <end position="119"/>
    </location>
</feature>
<feature type="coiled-coil region" evidence="1">
    <location>
        <begin position="198"/>
        <end position="232"/>
    </location>
</feature>
<reference evidence="3" key="1">
    <citation type="submission" date="2020-12" db="EMBL/GenBank/DDBJ databases">
        <authorList>
            <person name="Iha C."/>
        </authorList>
    </citation>
    <scope>NUCLEOTIDE SEQUENCE</scope>
</reference>
<dbReference type="AlphaFoldDB" id="A0A8S1IQA6"/>
<proteinExistence type="predicted"/>
<feature type="compositionally biased region" description="Basic and acidic residues" evidence="2">
    <location>
        <begin position="31"/>
        <end position="50"/>
    </location>
</feature>
<evidence type="ECO:0000313" key="4">
    <source>
        <dbReference type="Proteomes" id="UP000708148"/>
    </source>
</evidence>
<accession>A0A8S1IQA6</accession>
<evidence type="ECO:0000256" key="1">
    <source>
        <dbReference type="SAM" id="Coils"/>
    </source>
</evidence>
<keyword evidence="1" id="KW-0175">Coiled coil</keyword>
<dbReference type="EMBL" id="CAJHUC010000582">
    <property type="protein sequence ID" value="CAD7696949.1"/>
    <property type="molecule type" value="Genomic_DNA"/>
</dbReference>
<evidence type="ECO:0000256" key="2">
    <source>
        <dbReference type="SAM" id="MobiDB-lite"/>
    </source>
</evidence>
<organism evidence="3 4">
    <name type="scientific">Ostreobium quekettii</name>
    <dbReference type="NCBI Taxonomy" id="121088"/>
    <lineage>
        <taxon>Eukaryota</taxon>
        <taxon>Viridiplantae</taxon>
        <taxon>Chlorophyta</taxon>
        <taxon>core chlorophytes</taxon>
        <taxon>Ulvophyceae</taxon>
        <taxon>TCBD clade</taxon>
        <taxon>Bryopsidales</taxon>
        <taxon>Ostreobineae</taxon>
        <taxon>Ostreobiaceae</taxon>
        <taxon>Ostreobium</taxon>
    </lineage>
</organism>
<dbReference type="Proteomes" id="UP000708148">
    <property type="component" value="Unassembled WGS sequence"/>
</dbReference>
<evidence type="ECO:0000313" key="3">
    <source>
        <dbReference type="EMBL" id="CAD7696949.1"/>
    </source>
</evidence>
<gene>
    <name evidence="3" type="ORF">OSTQU699_LOCUS2310</name>
</gene>